<dbReference type="RefSeq" id="WP_091687874.1">
    <property type="nucleotide sequence ID" value="NZ_BAABFM010000042.1"/>
</dbReference>
<protein>
    <recommendedName>
        <fullName evidence="3">DUF4250 domain-containing protein</fullName>
    </recommendedName>
</protein>
<reference evidence="1 2" key="1">
    <citation type="submission" date="2016-10" db="EMBL/GenBank/DDBJ databases">
        <authorList>
            <person name="de Groot N.N."/>
        </authorList>
    </citation>
    <scope>NUCLEOTIDE SEQUENCE [LARGE SCALE GENOMIC DNA]</scope>
    <source>
        <strain evidence="1 2">DSM 1283</strain>
    </source>
</reference>
<gene>
    <name evidence="1" type="ORF">SAMN04489757_13525</name>
</gene>
<dbReference type="EMBL" id="FOWD01000035">
    <property type="protein sequence ID" value="SFO52191.1"/>
    <property type="molecule type" value="Genomic_DNA"/>
</dbReference>
<accession>A0A1I5HWP3</accession>
<dbReference type="InterPro" id="IPR025346">
    <property type="entry name" value="DUF4250"/>
</dbReference>
<proteinExistence type="predicted"/>
<dbReference type="OrthoDB" id="6636823at2"/>
<dbReference type="AlphaFoldDB" id="A0A1I5HWP3"/>
<organism evidence="1 2">
    <name type="scientific">Anaerocolumna aminovalerica</name>
    <dbReference type="NCBI Taxonomy" id="1527"/>
    <lineage>
        <taxon>Bacteria</taxon>
        <taxon>Bacillati</taxon>
        <taxon>Bacillota</taxon>
        <taxon>Clostridia</taxon>
        <taxon>Lachnospirales</taxon>
        <taxon>Lachnospiraceae</taxon>
        <taxon>Anaerocolumna</taxon>
    </lineage>
</organism>
<evidence type="ECO:0000313" key="2">
    <source>
        <dbReference type="Proteomes" id="UP000198806"/>
    </source>
</evidence>
<sequence>MTIPQDPVILLSFINTYLRDHYKNLDDLCKSLNIDETSLKETLKGIQYEYDPVQNKFI</sequence>
<dbReference type="STRING" id="1527.SAMN04489757_13525"/>
<evidence type="ECO:0000313" key="1">
    <source>
        <dbReference type="EMBL" id="SFO52191.1"/>
    </source>
</evidence>
<name>A0A1I5HWP3_9FIRM</name>
<evidence type="ECO:0008006" key="3">
    <source>
        <dbReference type="Google" id="ProtNLM"/>
    </source>
</evidence>
<keyword evidence="2" id="KW-1185">Reference proteome</keyword>
<dbReference type="Pfam" id="PF14056">
    <property type="entry name" value="DUF4250"/>
    <property type="match status" value="1"/>
</dbReference>
<dbReference type="Proteomes" id="UP000198806">
    <property type="component" value="Unassembled WGS sequence"/>
</dbReference>